<evidence type="ECO:0000256" key="5">
    <source>
        <dbReference type="SAM" id="Phobius"/>
    </source>
</evidence>
<comment type="caution">
    <text evidence="7">The sequence shown here is derived from an EMBL/GenBank/DDBJ whole genome shotgun (WGS) entry which is preliminary data.</text>
</comment>
<feature type="transmembrane region" description="Helical" evidence="5">
    <location>
        <begin position="45"/>
        <end position="64"/>
    </location>
</feature>
<protein>
    <recommendedName>
        <fullName evidence="6">Yip1 domain-containing protein</fullName>
    </recommendedName>
</protein>
<sequence length="215" mass="22427">MTTWIEPDGGRQRGPVGLAKSFTQVLVNPRTFFAEAVSPGDQAPGLAFAMVVVLVEEVTRLALYPDRALEFPAPRAVAAALTVAIAVLLVTPAALHALSAVETLLLVAVAPERGGVSETVQVLAYASAPCAFVGVSVPAVTFICGLWAFTLLVLGTRVVHGLSVPRALAAATPPGVLAYGSGFGWFVATADLFPWTADYMPWVDRTVQALPALGF</sequence>
<gene>
    <name evidence="7" type="ORF">GRX66_01875</name>
</gene>
<comment type="subcellular location">
    <subcellularLocation>
        <location evidence="1">Membrane</location>
        <topology evidence="1">Multi-pass membrane protein</topology>
    </subcellularLocation>
</comment>
<dbReference type="RefSeq" id="WP_159525000.1">
    <property type="nucleotide sequence ID" value="NZ_WUUU01000005.1"/>
</dbReference>
<dbReference type="EMBL" id="WUUU01000005">
    <property type="protein sequence ID" value="MXR19410.1"/>
    <property type="molecule type" value="Genomic_DNA"/>
</dbReference>
<evidence type="ECO:0000256" key="3">
    <source>
        <dbReference type="ARBA" id="ARBA00022989"/>
    </source>
</evidence>
<keyword evidence="3 5" id="KW-1133">Transmembrane helix</keyword>
<feature type="transmembrane region" description="Helical" evidence="5">
    <location>
        <begin position="167"/>
        <end position="188"/>
    </location>
</feature>
<reference evidence="7 8" key="1">
    <citation type="submission" date="2019-12" db="EMBL/GenBank/DDBJ databases">
        <title>Isolation and characterization of three novel carbon monoxide-oxidizing members of Halobacteria from salione crusts and soils.</title>
        <authorList>
            <person name="Myers M.R."/>
            <person name="King G.M."/>
        </authorList>
    </citation>
    <scope>NUCLEOTIDE SEQUENCE [LARGE SCALE GENOMIC DNA]</scope>
    <source>
        <strain evidence="7 8">PCN9</strain>
    </source>
</reference>
<name>A0A6B0SKK6_9EURY</name>
<evidence type="ECO:0000259" key="6">
    <source>
        <dbReference type="Pfam" id="PF04893"/>
    </source>
</evidence>
<dbReference type="Proteomes" id="UP000471521">
    <property type="component" value="Unassembled WGS sequence"/>
</dbReference>
<evidence type="ECO:0000313" key="7">
    <source>
        <dbReference type="EMBL" id="MXR19410.1"/>
    </source>
</evidence>
<keyword evidence="4 5" id="KW-0472">Membrane</keyword>
<feature type="transmembrane region" description="Helical" evidence="5">
    <location>
        <begin position="76"/>
        <end position="98"/>
    </location>
</feature>
<proteinExistence type="predicted"/>
<keyword evidence="2 5" id="KW-0812">Transmembrane</keyword>
<evidence type="ECO:0000256" key="2">
    <source>
        <dbReference type="ARBA" id="ARBA00022692"/>
    </source>
</evidence>
<evidence type="ECO:0000256" key="4">
    <source>
        <dbReference type="ARBA" id="ARBA00023136"/>
    </source>
</evidence>
<dbReference type="Pfam" id="PF04893">
    <property type="entry name" value="Yip1"/>
    <property type="match status" value="1"/>
</dbReference>
<feature type="domain" description="Yip1" evidence="6">
    <location>
        <begin position="24"/>
        <end position="180"/>
    </location>
</feature>
<dbReference type="AlphaFoldDB" id="A0A6B0SKK6"/>
<evidence type="ECO:0000313" key="8">
    <source>
        <dbReference type="Proteomes" id="UP000471521"/>
    </source>
</evidence>
<feature type="transmembrane region" description="Helical" evidence="5">
    <location>
        <begin position="131"/>
        <end position="155"/>
    </location>
</feature>
<keyword evidence="8" id="KW-1185">Reference proteome</keyword>
<dbReference type="OrthoDB" id="313310at2157"/>
<evidence type="ECO:0000256" key="1">
    <source>
        <dbReference type="ARBA" id="ARBA00004141"/>
    </source>
</evidence>
<organism evidence="7 8">
    <name type="scientific">Halobacterium bonnevillei</name>
    <dbReference type="NCBI Taxonomy" id="2692200"/>
    <lineage>
        <taxon>Archaea</taxon>
        <taxon>Methanobacteriati</taxon>
        <taxon>Methanobacteriota</taxon>
        <taxon>Stenosarchaea group</taxon>
        <taxon>Halobacteria</taxon>
        <taxon>Halobacteriales</taxon>
        <taxon>Halobacteriaceae</taxon>
        <taxon>Halobacterium</taxon>
    </lineage>
</organism>
<dbReference type="InterPro" id="IPR006977">
    <property type="entry name" value="Yip1_dom"/>
</dbReference>
<accession>A0A6B0SKK6</accession>
<dbReference type="GO" id="GO:0016020">
    <property type="term" value="C:membrane"/>
    <property type="evidence" value="ECO:0007669"/>
    <property type="project" value="UniProtKB-SubCell"/>
</dbReference>